<dbReference type="Pfam" id="PF08782">
    <property type="entry name" value="c-SKI_SMAD_bind"/>
    <property type="match status" value="1"/>
</dbReference>
<keyword evidence="5" id="KW-1185">Reference proteome</keyword>
<feature type="region of interest" description="Disordered" evidence="3">
    <location>
        <begin position="407"/>
        <end position="456"/>
    </location>
</feature>
<feature type="compositionally biased region" description="Basic and acidic residues" evidence="3">
    <location>
        <begin position="443"/>
        <end position="454"/>
    </location>
</feature>
<dbReference type="SMART" id="SM01046">
    <property type="entry name" value="c-SKI_SMAD_bind"/>
    <property type="match status" value="1"/>
</dbReference>
<feature type="coiled-coil region" evidence="2">
    <location>
        <begin position="293"/>
        <end position="320"/>
    </location>
</feature>
<dbReference type="InterPro" id="IPR014890">
    <property type="entry name" value="c-SKI_SMAD4-bd_dom"/>
</dbReference>
<sequence>MEEPSTKVYTPHLKRVLKSYQEAALASLQGPNTFMATWNTEETAEKIGCTTVHPKEKSIVGNLSENRVAVSPVVVRSESEDPNETSGTDYDPFLMPPPFPIQLPPIFTPPDRSRCERSETSLKEETISCFSIGGEKRLCLPQILNTVLKDFSLQQINSVCDELHIFCSRCTPEQLEVLKVTGVLPLSAPSCGLITKSDAERLCATLLYTVLPNSEIRGKHLLKFRVAHRCFGKCIGVLVPDLYTTPYAKCIECTECYGAMNPEVFVCHAHHSKENRTCHWGFDSSNWRAYVMLSNDEEEKEKLQQHLEDVKARFERTQSRKRKQMISEDMGFQKKTKIKQSLTYPYLPVTWESALAYLHTGPTCASSPVLSSFSSWPASTGTKVLLQLSPNVSYCIESNSSAYLTSERLQHEPSIHRSSPEDESENYQKHHDPTQSPSLFPPHAKEQKQIKKEPSCGSDWEYNTSCMSMLLDSEELSSMSTSLKTIKVETKTEEQPLSSENQQSAEGVDVSRELDELSTLLQIHHLQADAQEKIMSKVESIISKYCSYLAKTILKHQCLQEEMEIEKSTNLEKLIQLQTINRILNRELLVLKNQYHSIREDDNIIKEEDSKEIGKMINSESYFCKDYSALINQNKILQEQLTVLQQEVMQMKENLVPKPVHTVSNRGNDSGPLTPDSGIESFTAETKYPHTEDSGSIPCDKD</sequence>
<dbReference type="InterPro" id="IPR037000">
    <property type="entry name" value="Ski_DNA-bd_sf"/>
</dbReference>
<evidence type="ECO:0000256" key="3">
    <source>
        <dbReference type="SAM" id="MobiDB-lite"/>
    </source>
</evidence>
<evidence type="ECO:0000313" key="5">
    <source>
        <dbReference type="Proteomes" id="UP000694941"/>
    </source>
</evidence>
<dbReference type="RefSeq" id="XP_013771951.1">
    <property type="nucleotide sequence ID" value="XM_013916497.2"/>
</dbReference>
<dbReference type="PANTHER" id="PTHR10005">
    <property type="entry name" value="SKI ONCOGENE-RELATED"/>
    <property type="match status" value="1"/>
</dbReference>
<dbReference type="InterPro" id="IPR009061">
    <property type="entry name" value="DNA-bd_dom_put_sf"/>
</dbReference>
<accession>A0ABM1AZX6</accession>
<evidence type="ECO:0000256" key="1">
    <source>
        <dbReference type="ARBA" id="ARBA00009513"/>
    </source>
</evidence>
<dbReference type="SUPFAM" id="SSF46955">
    <property type="entry name" value="Putative DNA-binding domain"/>
    <property type="match status" value="1"/>
</dbReference>
<dbReference type="InterPro" id="IPR010919">
    <property type="entry name" value="SAND-like_dom_sf"/>
</dbReference>
<dbReference type="GeneID" id="106457115"/>
<comment type="similarity">
    <text evidence="1">Belongs to the SKI family.</text>
</comment>
<feature type="compositionally biased region" description="Basic and acidic residues" evidence="3">
    <location>
        <begin position="687"/>
        <end position="702"/>
    </location>
</feature>
<feature type="domain" description="c-SKI SMAD4-binding" evidence="4">
    <location>
        <begin position="224"/>
        <end position="315"/>
    </location>
</feature>
<protein>
    <submittedName>
        <fullName evidence="6">Ski oncogene-like isoform X1</fullName>
    </submittedName>
</protein>
<dbReference type="Pfam" id="PF02437">
    <property type="entry name" value="Ski_Sno_DHD"/>
    <property type="match status" value="1"/>
</dbReference>
<gene>
    <name evidence="6" type="primary">LOC106457115</name>
</gene>
<name>A0ABM1AZX6_LIMPO</name>
<dbReference type="InterPro" id="IPR003380">
    <property type="entry name" value="SKI/SNO/DAC"/>
</dbReference>
<evidence type="ECO:0000256" key="2">
    <source>
        <dbReference type="SAM" id="Coils"/>
    </source>
</evidence>
<feature type="region of interest" description="Disordered" evidence="3">
    <location>
        <begin position="489"/>
        <end position="508"/>
    </location>
</feature>
<feature type="compositionally biased region" description="Polar residues" evidence="3">
    <location>
        <begin position="495"/>
        <end position="505"/>
    </location>
</feature>
<proteinExistence type="inferred from homology"/>
<feature type="region of interest" description="Disordered" evidence="3">
    <location>
        <begin position="657"/>
        <end position="702"/>
    </location>
</feature>
<reference evidence="6" key="1">
    <citation type="submission" date="2025-08" db="UniProtKB">
        <authorList>
            <consortium name="RefSeq"/>
        </authorList>
    </citation>
    <scope>IDENTIFICATION</scope>
    <source>
        <tissue evidence="6">Muscle</tissue>
    </source>
</reference>
<dbReference type="InterPro" id="IPR023216">
    <property type="entry name" value="Tscrpt_reg_SKI_SnoN"/>
</dbReference>
<organism evidence="5 6">
    <name type="scientific">Limulus polyphemus</name>
    <name type="common">Atlantic horseshoe crab</name>
    <dbReference type="NCBI Taxonomy" id="6850"/>
    <lineage>
        <taxon>Eukaryota</taxon>
        <taxon>Metazoa</taxon>
        <taxon>Ecdysozoa</taxon>
        <taxon>Arthropoda</taxon>
        <taxon>Chelicerata</taxon>
        <taxon>Merostomata</taxon>
        <taxon>Xiphosura</taxon>
        <taxon>Limulidae</taxon>
        <taxon>Limulus</taxon>
    </lineage>
</organism>
<dbReference type="PANTHER" id="PTHR10005:SF25">
    <property type="entry name" value="SNO ONCOGENE, ISOFORM B"/>
    <property type="match status" value="1"/>
</dbReference>
<dbReference type="CDD" id="cd21079">
    <property type="entry name" value="DHD_Ski_Sno"/>
    <property type="match status" value="1"/>
</dbReference>
<evidence type="ECO:0000313" key="6">
    <source>
        <dbReference type="RefSeq" id="XP_013771951.1"/>
    </source>
</evidence>
<dbReference type="Gene3D" id="3.10.260.20">
    <property type="entry name" value="Ski"/>
    <property type="match status" value="1"/>
</dbReference>
<feature type="compositionally biased region" description="Basic and acidic residues" evidence="3">
    <location>
        <begin position="408"/>
        <end position="433"/>
    </location>
</feature>
<dbReference type="Proteomes" id="UP000694941">
    <property type="component" value="Unplaced"/>
</dbReference>
<feature type="coiled-coil region" evidence="2">
    <location>
        <begin position="627"/>
        <end position="654"/>
    </location>
</feature>
<dbReference type="Gene3D" id="3.10.390.10">
    <property type="entry name" value="SAND domain-like"/>
    <property type="match status" value="1"/>
</dbReference>
<keyword evidence="2" id="KW-0175">Coiled coil</keyword>
<dbReference type="SUPFAM" id="SSF63763">
    <property type="entry name" value="SAND domain-like"/>
    <property type="match status" value="1"/>
</dbReference>
<evidence type="ECO:0000259" key="4">
    <source>
        <dbReference type="SMART" id="SM01046"/>
    </source>
</evidence>